<reference evidence="3 4" key="1">
    <citation type="submission" date="2018-09" db="EMBL/GenBank/DDBJ databases">
        <title>Genome sequencing of strain 2DFW10M-5.</title>
        <authorList>
            <person name="Heo J."/>
            <person name="Kim S.-J."/>
            <person name="Kwon S.-W."/>
        </authorList>
    </citation>
    <scope>NUCLEOTIDE SEQUENCE [LARGE SCALE GENOMIC DNA]</scope>
    <source>
        <strain evidence="3 4">2DFW10M-5</strain>
    </source>
</reference>
<proteinExistence type="predicted"/>
<evidence type="ECO:0000259" key="2">
    <source>
        <dbReference type="Pfam" id="PF08378"/>
    </source>
</evidence>
<gene>
    <name evidence="3" type="ORF">D7I44_08755</name>
</gene>
<keyword evidence="1" id="KW-1133">Transmembrane helix</keyword>
<dbReference type="RefSeq" id="WP_120789146.1">
    <property type="nucleotide sequence ID" value="NZ_CP032624.1"/>
</dbReference>
<organism evidence="3 4">
    <name type="scientific">Gryllotalpicola protaetiae</name>
    <dbReference type="NCBI Taxonomy" id="2419771"/>
    <lineage>
        <taxon>Bacteria</taxon>
        <taxon>Bacillati</taxon>
        <taxon>Actinomycetota</taxon>
        <taxon>Actinomycetes</taxon>
        <taxon>Micrococcales</taxon>
        <taxon>Microbacteriaceae</taxon>
        <taxon>Gryllotalpicola</taxon>
    </lineage>
</organism>
<dbReference type="OrthoDB" id="5793358at2"/>
<keyword evidence="4" id="KW-1185">Reference proteome</keyword>
<name>A0A387BNM0_9MICO</name>
<dbReference type="AlphaFoldDB" id="A0A387BNM0"/>
<sequence length="268" mass="27980">MTDLRGSNSATAAAASLRAQPAAASVIATCLNAQAESRPRSIIGRAFGASPLSEASRRPYVAAIGELHVASELEKLGADWVILHDVPVGERGKVIDHLAIGPAGVFALEVEHRPADAIAVRGELLTINGVARPHLVTSRDLATEAAVNLTRATGLNVPARGLIVFVAPQSVSTRDEPDDVGVTSDRAVHKWLADREPTLSATQVAMIAAAAADRSTWRGAIARRAPGFNADAFDALRVEVQRAWLARGFWGTAIIAAAAIAAVQLFGA</sequence>
<feature type="transmembrane region" description="Helical" evidence="1">
    <location>
        <begin position="244"/>
        <end position="266"/>
    </location>
</feature>
<accession>A0A387BNM0</accession>
<dbReference type="InterPro" id="IPR011528">
    <property type="entry name" value="NERD"/>
</dbReference>
<evidence type="ECO:0000313" key="3">
    <source>
        <dbReference type="EMBL" id="AYG03614.1"/>
    </source>
</evidence>
<evidence type="ECO:0000256" key="1">
    <source>
        <dbReference type="SAM" id="Phobius"/>
    </source>
</evidence>
<dbReference type="Pfam" id="PF08378">
    <property type="entry name" value="NERD"/>
    <property type="match status" value="1"/>
</dbReference>
<keyword evidence="1" id="KW-0472">Membrane</keyword>
<dbReference type="Proteomes" id="UP000275069">
    <property type="component" value="Chromosome"/>
</dbReference>
<feature type="domain" description="NERD" evidence="2">
    <location>
        <begin position="63"/>
        <end position="115"/>
    </location>
</feature>
<evidence type="ECO:0000313" key="4">
    <source>
        <dbReference type="Proteomes" id="UP000275069"/>
    </source>
</evidence>
<protein>
    <submittedName>
        <fullName evidence="3">NERD domain-containing protein</fullName>
    </submittedName>
</protein>
<dbReference type="EMBL" id="CP032624">
    <property type="protein sequence ID" value="AYG03614.1"/>
    <property type="molecule type" value="Genomic_DNA"/>
</dbReference>
<dbReference type="KEGG" id="gry:D7I44_08755"/>
<keyword evidence="1" id="KW-0812">Transmembrane</keyword>